<keyword evidence="2" id="KW-1185">Reference proteome</keyword>
<sequence>MASTGSDSHDASYVQYAMLVNKFAQQKRQKPVYKLQTFYSQLQHIYLLKFPPSCSRDLKVDTGDTTVILAGIRSCKLDEGENAVLANARLDFHFYTTTGSFDVVDITSIQALVGRVRSMENNRQWVIIDRSGTLARAVFADDDESEE</sequence>
<dbReference type="OrthoDB" id="6613063at2759"/>
<evidence type="ECO:0000313" key="1">
    <source>
        <dbReference type="EMBL" id="KAG5640187.1"/>
    </source>
</evidence>
<comment type="caution">
    <text evidence="1">The sequence shown here is derived from an EMBL/GenBank/DDBJ whole genome shotgun (WGS) entry which is preliminary data.</text>
</comment>
<evidence type="ECO:0000313" key="2">
    <source>
        <dbReference type="Proteomes" id="UP000775547"/>
    </source>
</evidence>
<name>A0A9P7FX45_9AGAR</name>
<proteinExistence type="predicted"/>
<dbReference type="Proteomes" id="UP000775547">
    <property type="component" value="Unassembled WGS sequence"/>
</dbReference>
<dbReference type="AlphaFoldDB" id="A0A9P7FX45"/>
<accession>A0A9P7FX45</accession>
<dbReference type="EMBL" id="JABCKV010001059">
    <property type="protein sequence ID" value="KAG5640187.1"/>
    <property type="molecule type" value="Genomic_DNA"/>
</dbReference>
<organism evidence="1 2">
    <name type="scientific">Asterophora parasitica</name>
    <dbReference type="NCBI Taxonomy" id="117018"/>
    <lineage>
        <taxon>Eukaryota</taxon>
        <taxon>Fungi</taxon>
        <taxon>Dikarya</taxon>
        <taxon>Basidiomycota</taxon>
        <taxon>Agaricomycotina</taxon>
        <taxon>Agaricomycetes</taxon>
        <taxon>Agaricomycetidae</taxon>
        <taxon>Agaricales</taxon>
        <taxon>Tricholomatineae</taxon>
        <taxon>Lyophyllaceae</taxon>
        <taxon>Asterophora</taxon>
    </lineage>
</organism>
<protein>
    <submittedName>
        <fullName evidence="1">Uncharacterized protein</fullName>
    </submittedName>
</protein>
<reference evidence="1" key="1">
    <citation type="submission" date="2020-07" db="EMBL/GenBank/DDBJ databases">
        <authorList>
            <person name="Nieuwenhuis M."/>
            <person name="Van De Peppel L.J.J."/>
        </authorList>
    </citation>
    <scope>NUCLEOTIDE SEQUENCE</scope>
    <source>
        <strain evidence="1">AP01</strain>
        <tissue evidence="1">Mycelium</tissue>
    </source>
</reference>
<reference evidence="1" key="2">
    <citation type="submission" date="2021-10" db="EMBL/GenBank/DDBJ databases">
        <title>Phylogenomics reveals ancestral predisposition of the termite-cultivated fungus Termitomyces towards a domesticated lifestyle.</title>
        <authorList>
            <person name="Auxier B."/>
            <person name="Grum-Grzhimaylo A."/>
            <person name="Cardenas M.E."/>
            <person name="Lodge J.D."/>
            <person name="Laessoe T."/>
            <person name="Pedersen O."/>
            <person name="Smith M.E."/>
            <person name="Kuyper T.W."/>
            <person name="Franco-Molano E.A."/>
            <person name="Baroni T.J."/>
            <person name="Aanen D.K."/>
        </authorList>
    </citation>
    <scope>NUCLEOTIDE SEQUENCE</scope>
    <source>
        <strain evidence="1">AP01</strain>
        <tissue evidence="1">Mycelium</tissue>
    </source>
</reference>
<gene>
    <name evidence="1" type="ORF">DXG03_000672</name>
</gene>